<name>A0A3D8J5U1_9HELI</name>
<organism evidence="2 3">
    <name type="scientific">Helicobacter aurati</name>
    <dbReference type="NCBI Taxonomy" id="137778"/>
    <lineage>
        <taxon>Bacteria</taxon>
        <taxon>Pseudomonadati</taxon>
        <taxon>Campylobacterota</taxon>
        <taxon>Epsilonproteobacteria</taxon>
        <taxon>Campylobacterales</taxon>
        <taxon>Helicobacteraceae</taxon>
        <taxon>Helicobacter</taxon>
    </lineage>
</organism>
<evidence type="ECO:0000313" key="3">
    <source>
        <dbReference type="Proteomes" id="UP000256424"/>
    </source>
</evidence>
<evidence type="ECO:0000313" key="2">
    <source>
        <dbReference type="EMBL" id="RDU72546.1"/>
    </source>
</evidence>
<protein>
    <recommendedName>
        <fullName evidence="4">TPM domain-containing protein</fullName>
    </recommendedName>
</protein>
<evidence type="ECO:0008006" key="4">
    <source>
        <dbReference type="Google" id="ProtNLM"/>
    </source>
</evidence>
<keyword evidence="3" id="KW-1185">Reference proteome</keyword>
<keyword evidence="1" id="KW-0812">Transmembrane</keyword>
<keyword evidence="1" id="KW-1133">Transmembrane helix</keyword>
<evidence type="ECO:0000256" key="1">
    <source>
        <dbReference type="SAM" id="Phobius"/>
    </source>
</evidence>
<sequence length="224" mass="25626">MKGILQLFSLCILSVVCHNLSVANELSQETCCNNYFVDEANIFSDLAKSSVMKVSSLIYKNTGFKLFVHVLKETPIMTKVTDKNRLLSYQDKFKLRRDYENNFLSGIQGNYAVLFLFYDDHHITLKSNVDFLDTSYLLNEYAYPYLPAVSTSSNEYREGVNTGVSNVYLAIAHEIASHYKMDLNIPQPMQKPSGGVRSIIYIMLFSLISLFLLVYFGFLSKHKE</sequence>
<keyword evidence="1" id="KW-0472">Membrane</keyword>
<gene>
    <name evidence="2" type="ORF">CQA66_04345</name>
</gene>
<dbReference type="EMBL" id="NXLW01000006">
    <property type="protein sequence ID" value="RDU72546.1"/>
    <property type="molecule type" value="Genomic_DNA"/>
</dbReference>
<reference evidence="2 3" key="1">
    <citation type="submission" date="2018-04" db="EMBL/GenBank/DDBJ databases">
        <title>Novel Campyloabacter and Helicobacter Species and Strains.</title>
        <authorList>
            <person name="Mannion A.J."/>
            <person name="Shen Z."/>
            <person name="Fox J.G."/>
        </authorList>
    </citation>
    <scope>NUCLEOTIDE SEQUENCE [LARGE SCALE GENOMIC DNA]</scope>
    <source>
        <strain evidence="2 3">MIT 97-5075</strain>
    </source>
</reference>
<feature type="transmembrane region" description="Helical" evidence="1">
    <location>
        <begin position="199"/>
        <end position="219"/>
    </location>
</feature>
<accession>A0A3D8J5U1</accession>
<comment type="caution">
    <text evidence="2">The sequence shown here is derived from an EMBL/GenBank/DDBJ whole genome shotgun (WGS) entry which is preliminary data.</text>
</comment>
<dbReference type="AlphaFoldDB" id="A0A3D8J5U1"/>
<dbReference type="Proteomes" id="UP000256424">
    <property type="component" value="Unassembled WGS sequence"/>
</dbReference>
<proteinExistence type="predicted"/>